<organism evidence="1">
    <name type="scientific">marine sediment metagenome</name>
    <dbReference type="NCBI Taxonomy" id="412755"/>
    <lineage>
        <taxon>unclassified sequences</taxon>
        <taxon>metagenomes</taxon>
        <taxon>ecological metagenomes</taxon>
    </lineage>
</organism>
<feature type="non-terminal residue" evidence="1">
    <location>
        <position position="58"/>
    </location>
</feature>
<gene>
    <name evidence="1" type="ORF">S03H2_68310</name>
</gene>
<protein>
    <submittedName>
        <fullName evidence="1">Uncharacterized protein</fullName>
    </submittedName>
</protein>
<reference evidence="1" key="1">
    <citation type="journal article" date="2014" name="Front. Microbiol.">
        <title>High frequency of phylogenetically diverse reductive dehalogenase-homologous genes in deep subseafloor sedimentary metagenomes.</title>
        <authorList>
            <person name="Kawai M."/>
            <person name="Futagami T."/>
            <person name="Toyoda A."/>
            <person name="Takaki Y."/>
            <person name="Nishi S."/>
            <person name="Hori S."/>
            <person name="Arai W."/>
            <person name="Tsubouchi T."/>
            <person name="Morono Y."/>
            <person name="Uchiyama I."/>
            <person name="Ito T."/>
            <person name="Fujiyama A."/>
            <person name="Inagaki F."/>
            <person name="Takami H."/>
        </authorList>
    </citation>
    <scope>NUCLEOTIDE SEQUENCE</scope>
    <source>
        <strain evidence="1">Expedition CK06-06</strain>
    </source>
</reference>
<name>X1JLQ1_9ZZZZ</name>
<comment type="caution">
    <text evidence="1">The sequence shown here is derived from an EMBL/GenBank/DDBJ whole genome shotgun (WGS) entry which is preliminary data.</text>
</comment>
<sequence>MNQLKITKLTIKICLTIFIIFALMFQVANSSLATLETENGHIREVNLTLTDGIVINDT</sequence>
<evidence type="ECO:0000313" key="1">
    <source>
        <dbReference type="EMBL" id="GAH82395.1"/>
    </source>
</evidence>
<dbReference type="EMBL" id="BARU01044890">
    <property type="protein sequence ID" value="GAH82395.1"/>
    <property type="molecule type" value="Genomic_DNA"/>
</dbReference>
<accession>X1JLQ1</accession>
<proteinExistence type="predicted"/>
<dbReference type="AlphaFoldDB" id="X1JLQ1"/>